<dbReference type="EMBL" id="JAMYWD010000007">
    <property type="protein sequence ID" value="KAJ4967120.1"/>
    <property type="molecule type" value="Genomic_DNA"/>
</dbReference>
<dbReference type="Proteomes" id="UP001141806">
    <property type="component" value="Unassembled WGS sequence"/>
</dbReference>
<comment type="caution">
    <text evidence="1">The sequence shown here is derived from an EMBL/GenBank/DDBJ whole genome shotgun (WGS) entry which is preliminary data.</text>
</comment>
<gene>
    <name evidence="1" type="ORF">NE237_018969</name>
</gene>
<dbReference type="OrthoDB" id="548115at2759"/>
<sequence length="113" mass="13367">MTCLRDSDYNAVICKTKWENSSGLMAENYEFIDVIGFDSSWEQRFIVDVDFVGEFEIARSMENYKCLLNALPKVYIGRVEELKQIVRIMADATKRSLKRRDLSLPPWRKNRYM</sequence>
<dbReference type="Pfam" id="PF04720">
    <property type="entry name" value="PDDEXK_6"/>
    <property type="match status" value="1"/>
</dbReference>
<organism evidence="1 2">
    <name type="scientific">Protea cynaroides</name>
    <dbReference type="NCBI Taxonomy" id="273540"/>
    <lineage>
        <taxon>Eukaryota</taxon>
        <taxon>Viridiplantae</taxon>
        <taxon>Streptophyta</taxon>
        <taxon>Embryophyta</taxon>
        <taxon>Tracheophyta</taxon>
        <taxon>Spermatophyta</taxon>
        <taxon>Magnoliopsida</taxon>
        <taxon>Proteales</taxon>
        <taxon>Proteaceae</taxon>
        <taxon>Protea</taxon>
    </lineage>
</organism>
<protein>
    <submittedName>
        <fullName evidence="1">Uncharacterized protein</fullName>
    </submittedName>
</protein>
<dbReference type="NCBIfam" id="TIGR01615">
    <property type="entry name" value="A_thal_3542"/>
    <property type="match status" value="1"/>
</dbReference>
<dbReference type="PANTHER" id="PTHR31579:SF84">
    <property type="entry name" value="F21O3.6 PROTEIN"/>
    <property type="match status" value="1"/>
</dbReference>
<name>A0A9Q0QPF1_9MAGN</name>
<accession>A0A9Q0QPF1</accession>
<reference evidence="1" key="1">
    <citation type="journal article" date="2023" name="Plant J.">
        <title>The genome of the king protea, Protea cynaroides.</title>
        <authorList>
            <person name="Chang J."/>
            <person name="Duong T.A."/>
            <person name="Schoeman C."/>
            <person name="Ma X."/>
            <person name="Roodt D."/>
            <person name="Barker N."/>
            <person name="Li Z."/>
            <person name="Van de Peer Y."/>
            <person name="Mizrachi E."/>
        </authorList>
    </citation>
    <scope>NUCLEOTIDE SEQUENCE</scope>
    <source>
        <tissue evidence="1">Young leaves</tissue>
    </source>
</reference>
<evidence type="ECO:0000313" key="2">
    <source>
        <dbReference type="Proteomes" id="UP001141806"/>
    </source>
</evidence>
<dbReference type="AlphaFoldDB" id="A0A9Q0QPF1"/>
<proteinExistence type="predicted"/>
<dbReference type="PANTHER" id="PTHR31579">
    <property type="entry name" value="OS03G0796600 PROTEIN"/>
    <property type="match status" value="1"/>
</dbReference>
<evidence type="ECO:0000313" key="1">
    <source>
        <dbReference type="EMBL" id="KAJ4967120.1"/>
    </source>
</evidence>
<keyword evidence="2" id="KW-1185">Reference proteome</keyword>
<dbReference type="InterPro" id="IPR006502">
    <property type="entry name" value="PDDEXK-like"/>
</dbReference>